<dbReference type="EMBL" id="MU004189">
    <property type="protein sequence ID" value="KAF2495550.1"/>
    <property type="molecule type" value="Genomic_DNA"/>
</dbReference>
<protein>
    <submittedName>
        <fullName evidence="2">Alpha/beta-hydrolase</fullName>
    </submittedName>
</protein>
<dbReference type="InterPro" id="IPR002925">
    <property type="entry name" value="Dienelactn_hydro"/>
</dbReference>
<reference evidence="2" key="1">
    <citation type="journal article" date="2020" name="Stud. Mycol.">
        <title>101 Dothideomycetes genomes: a test case for predicting lifestyles and emergence of pathogens.</title>
        <authorList>
            <person name="Haridas S."/>
            <person name="Albert R."/>
            <person name="Binder M."/>
            <person name="Bloem J."/>
            <person name="Labutti K."/>
            <person name="Salamov A."/>
            <person name="Andreopoulos B."/>
            <person name="Baker S."/>
            <person name="Barry K."/>
            <person name="Bills G."/>
            <person name="Bluhm B."/>
            <person name="Cannon C."/>
            <person name="Castanera R."/>
            <person name="Culley D."/>
            <person name="Daum C."/>
            <person name="Ezra D."/>
            <person name="Gonzalez J."/>
            <person name="Henrissat B."/>
            <person name="Kuo A."/>
            <person name="Liang C."/>
            <person name="Lipzen A."/>
            <person name="Lutzoni F."/>
            <person name="Magnuson J."/>
            <person name="Mondo S."/>
            <person name="Nolan M."/>
            <person name="Ohm R."/>
            <person name="Pangilinan J."/>
            <person name="Park H.-J."/>
            <person name="Ramirez L."/>
            <person name="Alfaro M."/>
            <person name="Sun H."/>
            <person name="Tritt A."/>
            <person name="Yoshinaga Y."/>
            <person name="Zwiers L.-H."/>
            <person name="Turgeon B."/>
            <person name="Goodwin S."/>
            <person name="Spatafora J."/>
            <person name="Crous P."/>
            <person name="Grigoriev I."/>
        </authorList>
    </citation>
    <scope>NUCLEOTIDE SEQUENCE</scope>
    <source>
        <strain evidence="2">CBS 269.34</strain>
    </source>
</reference>
<dbReference type="InterPro" id="IPR029058">
    <property type="entry name" value="AB_hydrolase_fold"/>
</dbReference>
<evidence type="ECO:0000259" key="1">
    <source>
        <dbReference type="Pfam" id="PF01738"/>
    </source>
</evidence>
<dbReference type="Pfam" id="PF01738">
    <property type="entry name" value="DLH"/>
    <property type="match status" value="1"/>
</dbReference>
<name>A0A6A6QUF1_9PEZI</name>
<dbReference type="Proteomes" id="UP000799750">
    <property type="component" value="Unassembled WGS sequence"/>
</dbReference>
<dbReference type="SUPFAM" id="SSF53474">
    <property type="entry name" value="alpha/beta-Hydrolases"/>
    <property type="match status" value="1"/>
</dbReference>
<dbReference type="OrthoDB" id="17560at2759"/>
<evidence type="ECO:0000313" key="3">
    <source>
        <dbReference type="Proteomes" id="UP000799750"/>
    </source>
</evidence>
<accession>A0A6A6QUF1</accession>
<dbReference type="Gene3D" id="3.40.50.1820">
    <property type="entry name" value="alpha/beta hydrolase"/>
    <property type="match status" value="1"/>
</dbReference>
<proteinExistence type="predicted"/>
<sequence>MASHQPAACCTVGVKHSGESVGELGKIGEIDTYFSYPKDRSTQNAILIITDVIGHEFINVQLIADQFAANGYFVVIPDLFKGNPVKLNPPEGFDLWEWLKDFQTKDVDPIVAATLKELRGPLGAKRIGAVGYCFGGKYVCRFLKTGQIDVGYTAHPSFVDEEELEGIQGPLSISAAETDQIFPAEKRHKSEEILLKLPVPYQINLFSDVVHGFAVRSDVSKKREKFAKEQAFLQAVTWFNEYLLKSDNPAEKL</sequence>
<evidence type="ECO:0000313" key="2">
    <source>
        <dbReference type="EMBL" id="KAF2495550.1"/>
    </source>
</evidence>
<dbReference type="PANTHER" id="PTHR17630:SF44">
    <property type="entry name" value="PROTEIN AIM2"/>
    <property type="match status" value="1"/>
</dbReference>
<dbReference type="GO" id="GO:0016787">
    <property type="term" value="F:hydrolase activity"/>
    <property type="evidence" value="ECO:0007669"/>
    <property type="project" value="UniProtKB-KW"/>
</dbReference>
<organism evidence="2 3">
    <name type="scientific">Lophium mytilinum</name>
    <dbReference type="NCBI Taxonomy" id="390894"/>
    <lineage>
        <taxon>Eukaryota</taxon>
        <taxon>Fungi</taxon>
        <taxon>Dikarya</taxon>
        <taxon>Ascomycota</taxon>
        <taxon>Pezizomycotina</taxon>
        <taxon>Dothideomycetes</taxon>
        <taxon>Pleosporomycetidae</taxon>
        <taxon>Mytilinidiales</taxon>
        <taxon>Mytilinidiaceae</taxon>
        <taxon>Lophium</taxon>
    </lineage>
</organism>
<dbReference type="AlphaFoldDB" id="A0A6A6QUF1"/>
<dbReference type="PANTHER" id="PTHR17630">
    <property type="entry name" value="DIENELACTONE HYDROLASE"/>
    <property type="match status" value="1"/>
</dbReference>
<keyword evidence="2" id="KW-0378">Hydrolase</keyword>
<gene>
    <name evidence="2" type="ORF">BU16DRAFT_527350</name>
</gene>
<keyword evidence="3" id="KW-1185">Reference proteome</keyword>
<feature type="domain" description="Dienelactone hydrolase" evidence="1">
    <location>
        <begin position="30"/>
        <end position="243"/>
    </location>
</feature>